<dbReference type="Pfam" id="PF01694">
    <property type="entry name" value="Rhomboid"/>
    <property type="match status" value="1"/>
</dbReference>
<dbReference type="OMA" id="NHICETI"/>
<evidence type="ECO:0000313" key="10">
    <source>
        <dbReference type="EMBL" id="EED92146.1"/>
    </source>
</evidence>
<reference evidence="10 11" key="1">
    <citation type="journal article" date="2004" name="Science">
        <title>The genome of the diatom Thalassiosira pseudonana: ecology, evolution, and metabolism.</title>
        <authorList>
            <person name="Armbrust E.V."/>
            <person name="Berges J.A."/>
            <person name="Bowler C."/>
            <person name="Green B.R."/>
            <person name="Martinez D."/>
            <person name="Putnam N.H."/>
            <person name="Zhou S."/>
            <person name="Allen A.E."/>
            <person name="Apt K.E."/>
            <person name="Bechner M."/>
            <person name="Brzezinski M.A."/>
            <person name="Chaal B.K."/>
            <person name="Chiovitti A."/>
            <person name="Davis A.K."/>
            <person name="Demarest M.S."/>
            <person name="Detter J.C."/>
            <person name="Glavina T."/>
            <person name="Goodstein D."/>
            <person name="Hadi M.Z."/>
            <person name="Hellsten U."/>
            <person name="Hildebrand M."/>
            <person name="Jenkins B.D."/>
            <person name="Jurka J."/>
            <person name="Kapitonov V.V."/>
            <person name="Kroger N."/>
            <person name="Lau W.W."/>
            <person name="Lane T.W."/>
            <person name="Larimer F.W."/>
            <person name="Lippmeier J.C."/>
            <person name="Lucas S."/>
            <person name="Medina M."/>
            <person name="Montsant A."/>
            <person name="Obornik M."/>
            <person name="Parker M.S."/>
            <person name="Palenik B."/>
            <person name="Pazour G.J."/>
            <person name="Richardson P.M."/>
            <person name="Rynearson T.A."/>
            <person name="Saito M.A."/>
            <person name="Schwartz D.C."/>
            <person name="Thamatrakoln K."/>
            <person name="Valentin K."/>
            <person name="Vardi A."/>
            <person name="Wilkerson F.P."/>
            <person name="Rokhsar D.S."/>
        </authorList>
    </citation>
    <scope>NUCLEOTIDE SEQUENCE [LARGE SCALE GENOMIC DNA]</scope>
    <source>
        <strain evidence="10 11">CCMP1335</strain>
    </source>
</reference>
<protein>
    <recommendedName>
        <fullName evidence="9">Peptidase S54 rhomboid domain-containing protein</fullName>
    </recommendedName>
</protein>
<gene>
    <name evidence="10" type="ORF">THAPSDRAFT_5695</name>
</gene>
<dbReference type="GO" id="GO:0006508">
    <property type="term" value="P:proteolysis"/>
    <property type="evidence" value="ECO:0007669"/>
    <property type="project" value="UniProtKB-KW"/>
</dbReference>
<evidence type="ECO:0000256" key="7">
    <source>
        <dbReference type="ARBA" id="ARBA00023136"/>
    </source>
</evidence>
<keyword evidence="6 8" id="KW-1133">Transmembrane helix</keyword>
<dbReference type="InParanoid" id="B8C3M6"/>
<organism evidence="10 11">
    <name type="scientific">Thalassiosira pseudonana</name>
    <name type="common">Marine diatom</name>
    <name type="synonym">Cyclotella nana</name>
    <dbReference type="NCBI Taxonomy" id="35128"/>
    <lineage>
        <taxon>Eukaryota</taxon>
        <taxon>Sar</taxon>
        <taxon>Stramenopiles</taxon>
        <taxon>Ochrophyta</taxon>
        <taxon>Bacillariophyta</taxon>
        <taxon>Coscinodiscophyceae</taxon>
        <taxon>Thalassiosirophycidae</taxon>
        <taxon>Thalassiosirales</taxon>
        <taxon>Thalassiosiraceae</taxon>
        <taxon>Thalassiosira</taxon>
    </lineage>
</organism>
<keyword evidence="4 8" id="KW-0812">Transmembrane</keyword>
<feature type="domain" description="Peptidase S54 rhomboid" evidence="9">
    <location>
        <begin position="50"/>
        <end position="192"/>
    </location>
</feature>
<dbReference type="GO" id="GO:0004252">
    <property type="term" value="F:serine-type endopeptidase activity"/>
    <property type="evidence" value="ECO:0000318"/>
    <property type="project" value="GO_Central"/>
</dbReference>
<dbReference type="FunFam" id="1.20.1540.10:FF:000008">
    <property type="entry name" value="RHOMBOID-like protein 13"/>
    <property type="match status" value="1"/>
</dbReference>
<evidence type="ECO:0000256" key="1">
    <source>
        <dbReference type="ARBA" id="ARBA00004141"/>
    </source>
</evidence>
<feature type="transmembrane region" description="Helical" evidence="8">
    <location>
        <begin position="12"/>
        <end position="32"/>
    </location>
</feature>
<comment type="subcellular location">
    <subcellularLocation>
        <location evidence="1">Membrane</location>
        <topology evidence="1">Multi-pass membrane protein</topology>
    </subcellularLocation>
</comment>
<evidence type="ECO:0000256" key="3">
    <source>
        <dbReference type="ARBA" id="ARBA00022670"/>
    </source>
</evidence>
<dbReference type="GeneID" id="7445234"/>
<keyword evidence="11" id="KW-1185">Reference proteome</keyword>
<evidence type="ECO:0000313" key="11">
    <source>
        <dbReference type="Proteomes" id="UP000001449"/>
    </source>
</evidence>
<feature type="transmembrane region" description="Helical" evidence="8">
    <location>
        <begin position="91"/>
        <end position="117"/>
    </location>
</feature>
<dbReference type="InterPro" id="IPR035952">
    <property type="entry name" value="Rhomboid-like_sf"/>
</dbReference>
<evidence type="ECO:0000256" key="5">
    <source>
        <dbReference type="ARBA" id="ARBA00022801"/>
    </source>
</evidence>
<evidence type="ECO:0000256" key="4">
    <source>
        <dbReference type="ARBA" id="ARBA00022692"/>
    </source>
</evidence>
<dbReference type="SUPFAM" id="SSF144091">
    <property type="entry name" value="Rhomboid-like"/>
    <property type="match status" value="1"/>
</dbReference>
<proteinExistence type="inferred from homology"/>
<reference evidence="10 11" key="2">
    <citation type="journal article" date="2008" name="Nature">
        <title>The Phaeodactylum genome reveals the evolutionary history of diatom genomes.</title>
        <authorList>
            <person name="Bowler C."/>
            <person name="Allen A.E."/>
            <person name="Badger J.H."/>
            <person name="Grimwood J."/>
            <person name="Jabbari K."/>
            <person name="Kuo A."/>
            <person name="Maheswari U."/>
            <person name="Martens C."/>
            <person name="Maumus F."/>
            <person name="Otillar R.P."/>
            <person name="Rayko E."/>
            <person name="Salamov A."/>
            <person name="Vandepoele K."/>
            <person name="Beszteri B."/>
            <person name="Gruber A."/>
            <person name="Heijde M."/>
            <person name="Katinka M."/>
            <person name="Mock T."/>
            <person name="Valentin K."/>
            <person name="Verret F."/>
            <person name="Berges J.A."/>
            <person name="Brownlee C."/>
            <person name="Cadoret J.P."/>
            <person name="Chiovitti A."/>
            <person name="Choi C.J."/>
            <person name="Coesel S."/>
            <person name="De Martino A."/>
            <person name="Detter J.C."/>
            <person name="Durkin C."/>
            <person name="Falciatore A."/>
            <person name="Fournet J."/>
            <person name="Haruta M."/>
            <person name="Huysman M.J."/>
            <person name="Jenkins B.D."/>
            <person name="Jiroutova K."/>
            <person name="Jorgensen R.E."/>
            <person name="Joubert Y."/>
            <person name="Kaplan A."/>
            <person name="Kroger N."/>
            <person name="Kroth P.G."/>
            <person name="La Roche J."/>
            <person name="Lindquist E."/>
            <person name="Lommer M."/>
            <person name="Martin-Jezequel V."/>
            <person name="Lopez P.J."/>
            <person name="Lucas S."/>
            <person name="Mangogna M."/>
            <person name="McGinnis K."/>
            <person name="Medlin L.K."/>
            <person name="Montsant A."/>
            <person name="Oudot-Le Secq M.P."/>
            <person name="Napoli C."/>
            <person name="Obornik M."/>
            <person name="Parker M.S."/>
            <person name="Petit J.L."/>
            <person name="Porcel B.M."/>
            <person name="Poulsen N."/>
            <person name="Robison M."/>
            <person name="Rychlewski L."/>
            <person name="Rynearson T.A."/>
            <person name="Schmutz J."/>
            <person name="Shapiro H."/>
            <person name="Siaut M."/>
            <person name="Stanley M."/>
            <person name="Sussman M.R."/>
            <person name="Taylor A.R."/>
            <person name="Vardi A."/>
            <person name="von Dassow P."/>
            <person name="Vyverman W."/>
            <person name="Willis A."/>
            <person name="Wyrwicz L.S."/>
            <person name="Rokhsar D.S."/>
            <person name="Weissenbach J."/>
            <person name="Armbrust E.V."/>
            <person name="Green B.R."/>
            <person name="Van de Peer Y."/>
            <person name="Grigoriev I.V."/>
        </authorList>
    </citation>
    <scope>NUCLEOTIDE SEQUENCE [LARGE SCALE GENOMIC DNA]</scope>
    <source>
        <strain evidence="10 11">CCMP1335</strain>
    </source>
</reference>
<evidence type="ECO:0000259" key="9">
    <source>
        <dbReference type="Pfam" id="PF01694"/>
    </source>
</evidence>
<keyword evidence="7 8" id="KW-0472">Membrane</keyword>
<sequence>MSRASETLASIPLATLSIMALCCFVYLYQLAFDPTLHNFTMCPRLVLYMNEYYRIITSSLFHGSLMHIGMNMMSTMAIGTSLEKRFGTFTMALTVLWGVLLTSVIYMTTSWLLYVGFGYEKMMYQHSLGFSGVIFQLSVLEANLTPNRSRSVFGMIQVSSKMYPWCLLVVLQFIMPQISFLGHLSGILLGTLQLHGADKIFPSDAYLQDLETWSALEAITTKPGFVKMPETGSPLNRDSGGMLSAILSGFGIVLQFGNHICETIKYCIFGRGLESNGNIQLGDVGAAWGSSDAADVGVGTADTIFEDDDEWAGLPSINDARNSERERSGLL</sequence>
<feature type="transmembrane region" description="Helical" evidence="8">
    <location>
        <begin position="165"/>
        <end position="189"/>
    </location>
</feature>
<dbReference type="Gene3D" id="1.20.1540.10">
    <property type="entry name" value="Rhomboid-like"/>
    <property type="match status" value="1"/>
</dbReference>
<dbReference type="HOGENOM" id="CLU_840686_0_0_1"/>
<dbReference type="EMBL" id="CM000642">
    <property type="protein sequence ID" value="EED92146.1"/>
    <property type="molecule type" value="Genomic_DNA"/>
</dbReference>
<dbReference type="Proteomes" id="UP000001449">
    <property type="component" value="Chromosome 5"/>
</dbReference>
<dbReference type="KEGG" id="tps:THAPSDRAFT_5695"/>
<dbReference type="PANTHER" id="PTHR43066">
    <property type="entry name" value="RHOMBOID-RELATED PROTEIN"/>
    <property type="match status" value="1"/>
</dbReference>
<keyword evidence="5" id="KW-0378">Hydrolase</keyword>
<dbReference type="GO" id="GO:0016020">
    <property type="term" value="C:membrane"/>
    <property type="evidence" value="ECO:0007669"/>
    <property type="project" value="UniProtKB-SubCell"/>
</dbReference>
<dbReference type="InterPro" id="IPR022764">
    <property type="entry name" value="Peptidase_S54_rhomboid_dom"/>
</dbReference>
<keyword evidence="3" id="KW-0645">Protease</keyword>
<dbReference type="AlphaFoldDB" id="B8C3M6"/>
<dbReference type="RefSeq" id="XP_002290394.1">
    <property type="nucleotide sequence ID" value="XM_002290358.1"/>
</dbReference>
<accession>B8C3M6</accession>
<dbReference type="PaxDb" id="35128-Thaps5695"/>
<evidence type="ECO:0000256" key="2">
    <source>
        <dbReference type="ARBA" id="ARBA00009045"/>
    </source>
</evidence>
<evidence type="ECO:0000256" key="8">
    <source>
        <dbReference type="SAM" id="Phobius"/>
    </source>
</evidence>
<dbReference type="PANTHER" id="PTHR43066:SF1">
    <property type="entry name" value="RHOMBOID PROTEIN 2"/>
    <property type="match status" value="1"/>
</dbReference>
<dbReference type="eggNOG" id="KOG2632">
    <property type="taxonomic scope" value="Eukaryota"/>
</dbReference>
<evidence type="ECO:0000256" key="6">
    <source>
        <dbReference type="ARBA" id="ARBA00022989"/>
    </source>
</evidence>
<comment type="similarity">
    <text evidence="2">Belongs to the peptidase S54 family.</text>
</comment>
<feature type="transmembrane region" description="Helical" evidence="8">
    <location>
        <begin position="52"/>
        <end position="70"/>
    </location>
</feature>
<name>B8C3M6_THAPS</name>